<organism evidence="2 3">
    <name type="scientific">Candidatus Nitronereus thalassa</name>
    <dbReference type="NCBI Taxonomy" id="3020898"/>
    <lineage>
        <taxon>Bacteria</taxon>
        <taxon>Pseudomonadati</taxon>
        <taxon>Nitrospirota</taxon>
        <taxon>Nitrospiria</taxon>
        <taxon>Nitrospirales</taxon>
        <taxon>Nitrospiraceae</taxon>
        <taxon>Candidatus Nitronereus</taxon>
    </lineage>
</organism>
<evidence type="ECO:0008006" key="4">
    <source>
        <dbReference type="Google" id="ProtNLM"/>
    </source>
</evidence>
<feature type="transmembrane region" description="Helical" evidence="1">
    <location>
        <begin position="368"/>
        <end position="386"/>
    </location>
</feature>
<sequence>MGNGLGERTTPGVPLTYDKTVPSLGGSEPHAGGWLPSLAIVTVAVVAFHWPLLVNDGLYFEDFFLYDWFIDGRKDTFFGHFGMYGHLIPAYLMWPLSQLPNSIFFFKFTAFIFLLIASLATFGVLAKLGYFSRAQAALLAILAVVYPGHLTTAHINLVFHFICYAAFWTAALVVLESESKVRFLRVLYRMAAGFLFFLSFGLNSLLVFHFGFLAVLLLRSHSARNDLLPQTVRSFIAEYWDLIAIPFIFWIWRQVIVSPYGVGLAHTPIHIDLYQVFRIYLSAARLVITQIFAVGLYSLTFLFVFVALFFMLKKSGKLLTAVWSSASPNPFWILCFALLLIFLGVFPYAVTDRGLGRWDSDGSARNRILIMLPMALFLLSALAILLRKWPRIYIATLVALICSFGMYRLSVYETWQAEAIKNHSILTNLKQLPGVGDIHVFGVRDLVVEGFDRVRLPHGYSSMFLHPDNAFKLALGDFSRFVFYESASSDKAQEGPWYSKTDAQVLNPVFFPNFHITQFPVFIPNSFEPCGRQAALIISHGPGFQTNQMVFTYYYYKFFEPEKLREYVMSLTSLDLVPRKAPSSCASNELQTERHSSL</sequence>
<proteinExistence type="predicted"/>
<evidence type="ECO:0000256" key="1">
    <source>
        <dbReference type="SAM" id="Phobius"/>
    </source>
</evidence>
<feature type="transmembrane region" description="Helical" evidence="1">
    <location>
        <begin position="76"/>
        <end position="97"/>
    </location>
</feature>
<gene>
    <name evidence="2" type="ORF">PPG34_04785</name>
</gene>
<keyword evidence="1" id="KW-1133">Transmembrane helix</keyword>
<feature type="transmembrane region" description="Helical" evidence="1">
    <location>
        <begin position="155"/>
        <end position="175"/>
    </location>
</feature>
<feature type="transmembrane region" description="Helical" evidence="1">
    <location>
        <begin position="34"/>
        <end position="55"/>
    </location>
</feature>
<accession>A0ABU3K5I2</accession>
<feature type="transmembrane region" description="Helical" evidence="1">
    <location>
        <begin position="130"/>
        <end position="149"/>
    </location>
</feature>
<protein>
    <recommendedName>
        <fullName evidence="4">Glycosyltransferase RgtA/B/C/D-like domain-containing protein</fullName>
    </recommendedName>
</protein>
<reference evidence="2 3" key="1">
    <citation type="journal article" date="2023" name="ISME J.">
        <title>Cultivation and genomic characterization of novel and ubiquitous marine nitrite-oxidizing bacteria from the Nitrospirales.</title>
        <authorList>
            <person name="Mueller A.J."/>
            <person name="Daebeler A."/>
            <person name="Herbold C.W."/>
            <person name="Kirkegaard R.H."/>
            <person name="Daims H."/>
        </authorList>
    </citation>
    <scope>NUCLEOTIDE SEQUENCE [LARGE SCALE GENOMIC DNA]</scope>
    <source>
        <strain evidence="2 3">EB</strain>
    </source>
</reference>
<feature type="transmembrane region" description="Helical" evidence="1">
    <location>
        <begin position="103"/>
        <end position="125"/>
    </location>
</feature>
<dbReference type="EMBL" id="JAQOUE010000001">
    <property type="protein sequence ID" value="MDT7041655.1"/>
    <property type="molecule type" value="Genomic_DNA"/>
</dbReference>
<feature type="transmembrane region" description="Helical" evidence="1">
    <location>
        <begin position="392"/>
        <end position="411"/>
    </location>
</feature>
<keyword evidence="3" id="KW-1185">Reference proteome</keyword>
<name>A0ABU3K5I2_9BACT</name>
<keyword evidence="1" id="KW-0812">Transmembrane</keyword>
<dbReference type="Proteomes" id="UP001250932">
    <property type="component" value="Unassembled WGS sequence"/>
</dbReference>
<feature type="transmembrane region" description="Helical" evidence="1">
    <location>
        <begin position="331"/>
        <end position="348"/>
    </location>
</feature>
<feature type="transmembrane region" description="Helical" evidence="1">
    <location>
        <begin position="187"/>
        <end position="219"/>
    </location>
</feature>
<feature type="transmembrane region" description="Helical" evidence="1">
    <location>
        <begin position="239"/>
        <end position="265"/>
    </location>
</feature>
<evidence type="ECO:0000313" key="3">
    <source>
        <dbReference type="Proteomes" id="UP001250932"/>
    </source>
</evidence>
<keyword evidence="1" id="KW-0472">Membrane</keyword>
<dbReference type="RefSeq" id="WP_313832004.1">
    <property type="nucleotide sequence ID" value="NZ_JAQOUE010000001.1"/>
</dbReference>
<feature type="transmembrane region" description="Helical" evidence="1">
    <location>
        <begin position="286"/>
        <end position="311"/>
    </location>
</feature>
<evidence type="ECO:0000313" key="2">
    <source>
        <dbReference type="EMBL" id="MDT7041655.1"/>
    </source>
</evidence>
<comment type="caution">
    <text evidence="2">The sequence shown here is derived from an EMBL/GenBank/DDBJ whole genome shotgun (WGS) entry which is preliminary data.</text>
</comment>